<name>A0A3L6TE86_PANMI</name>
<evidence type="ECO:0008006" key="4">
    <source>
        <dbReference type="Google" id="ProtNLM"/>
    </source>
</evidence>
<dbReference type="Proteomes" id="UP000275267">
    <property type="component" value="Unassembled WGS sequence"/>
</dbReference>
<feature type="region of interest" description="Disordered" evidence="1">
    <location>
        <begin position="1"/>
        <end position="24"/>
    </location>
</feature>
<dbReference type="AlphaFoldDB" id="A0A3L6TE86"/>
<accession>A0A3L6TE86</accession>
<gene>
    <name evidence="2" type="ORF">C2845_PM03G06990</name>
</gene>
<feature type="region of interest" description="Disordered" evidence="1">
    <location>
        <begin position="55"/>
        <end position="83"/>
    </location>
</feature>
<comment type="caution">
    <text evidence="2">The sequence shown here is derived from an EMBL/GenBank/DDBJ whole genome shotgun (WGS) entry which is preliminary data.</text>
</comment>
<evidence type="ECO:0000313" key="2">
    <source>
        <dbReference type="EMBL" id="RLN36492.1"/>
    </source>
</evidence>
<evidence type="ECO:0000256" key="1">
    <source>
        <dbReference type="SAM" id="MobiDB-lite"/>
    </source>
</evidence>
<proteinExistence type="predicted"/>
<protein>
    <recommendedName>
        <fullName evidence="4">Endonuclease/exonuclease/phosphatase domain-containing protein</fullName>
    </recommendedName>
</protein>
<sequence length="180" mass="19826">MLRNSSGRRERGGGDTVPAEAERGGIFRRGAETQLLYSDAEVRAMVRCCVAAPCSSQNSSSRRKGEGKTRCRRRRWHPPVRSGDLRRRDSGILDLVRDTGCTVVSLQETKLDLVEVVEETLGSDFVRNFALLPAQGTQGGSFTAVHEDFCRLSDAEFRTNLSVSVQGLQQQPHFQTGGSL</sequence>
<reference evidence="3" key="1">
    <citation type="journal article" date="2019" name="Nat. Commun.">
        <title>The genome of broomcorn millet.</title>
        <authorList>
            <person name="Zou C."/>
            <person name="Miki D."/>
            <person name="Li D."/>
            <person name="Tang Q."/>
            <person name="Xiao L."/>
            <person name="Rajput S."/>
            <person name="Deng P."/>
            <person name="Jia W."/>
            <person name="Huang R."/>
            <person name="Zhang M."/>
            <person name="Sun Y."/>
            <person name="Hu J."/>
            <person name="Fu X."/>
            <person name="Schnable P.S."/>
            <person name="Li F."/>
            <person name="Zhang H."/>
            <person name="Feng B."/>
            <person name="Zhu X."/>
            <person name="Liu R."/>
            <person name="Schnable J.C."/>
            <person name="Zhu J.-K."/>
            <person name="Zhang H."/>
        </authorList>
    </citation>
    <scope>NUCLEOTIDE SEQUENCE [LARGE SCALE GENOMIC DNA]</scope>
</reference>
<keyword evidence="3" id="KW-1185">Reference proteome</keyword>
<organism evidence="2 3">
    <name type="scientific">Panicum miliaceum</name>
    <name type="common">Proso millet</name>
    <name type="synonym">Broomcorn millet</name>
    <dbReference type="NCBI Taxonomy" id="4540"/>
    <lineage>
        <taxon>Eukaryota</taxon>
        <taxon>Viridiplantae</taxon>
        <taxon>Streptophyta</taxon>
        <taxon>Embryophyta</taxon>
        <taxon>Tracheophyta</taxon>
        <taxon>Spermatophyta</taxon>
        <taxon>Magnoliopsida</taxon>
        <taxon>Liliopsida</taxon>
        <taxon>Poales</taxon>
        <taxon>Poaceae</taxon>
        <taxon>PACMAD clade</taxon>
        <taxon>Panicoideae</taxon>
        <taxon>Panicodae</taxon>
        <taxon>Paniceae</taxon>
        <taxon>Panicinae</taxon>
        <taxon>Panicum</taxon>
        <taxon>Panicum sect. Panicum</taxon>
    </lineage>
</organism>
<dbReference type="EMBL" id="PQIB02000002">
    <property type="protein sequence ID" value="RLN36492.1"/>
    <property type="molecule type" value="Genomic_DNA"/>
</dbReference>
<evidence type="ECO:0000313" key="3">
    <source>
        <dbReference type="Proteomes" id="UP000275267"/>
    </source>
</evidence>